<evidence type="ECO:0000256" key="1">
    <source>
        <dbReference type="SAM" id="MobiDB-lite"/>
    </source>
</evidence>
<dbReference type="KEGG" id="clup:CLUP02_03934"/>
<dbReference type="AlphaFoldDB" id="A0A9Q8WD78"/>
<evidence type="ECO:0000313" key="2">
    <source>
        <dbReference type="EMBL" id="UQC78457.1"/>
    </source>
</evidence>
<feature type="region of interest" description="Disordered" evidence="1">
    <location>
        <begin position="172"/>
        <end position="204"/>
    </location>
</feature>
<proteinExistence type="predicted"/>
<gene>
    <name evidence="2" type="ORF">CLUP02_03934</name>
</gene>
<feature type="region of interest" description="Disordered" evidence="1">
    <location>
        <begin position="265"/>
        <end position="286"/>
    </location>
</feature>
<protein>
    <submittedName>
        <fullName evidence="2">Uncharacterized protein</fullName>
    </submittedName>
</protein>
<feature type="compositionally biased region" description="Basic and acidic residues" evidence="1">
    <location>
        <begin position="276"/>
        <end position="286"/>
    </location>
</feature>
<keyword evidence="3" id="KW-1185">Reference proteome</keyword>
<dbReference type="EMBL" id="CP019474">
    <property type="protein sequence ID" value="UQC78457.1"/>
    <property type="molecule type" value="Genomic_DNA"/>
</dbReference>
<reference evidence="2" key="1">
    <citation type="journal article" date="2021" name="Mol. Plant Microbe Interact.">
        <title>Complete Genome Sequence of the Plant-Pathogenic Fungus Colletotrichum lupini.</title>
        <authorList>
            <person name="Baroncelli R."/>
            <person name="Pensec F."/>
            <person name="Da Lio D."/>
            <person name="Boufleur T."/>
            <person name="Vicente I."/>
            <person name="Sarrocco S."/>
            <person name="Picot A."/>
            <person name="Baraldi E."/>
            <person name="Sukno S."/>
            <person name="Thon M."/>
            <person name="Le Floch G."/>
        </authorList>
    </citation>
    <scope>NUCLEOTIDE SEQUENCE</scope>
    <source>
        <strain evidence="2">IMI 504893</strain>
    </source>
</reference>
<name>A0A9Q8WD78_9PEZI</name>
<feature type="compositionally biased region" description="Low complexity" evidence="1">
    <location>
        <begin position="187"/>
        <end position="200"/>
    </location>
</feature>
<evidence type="ECO:0000313" key="3">
    <source>
        <dbReference type="Proteomes" id="UP000830671"/>
    </source>
</evidence>
<accession>A0A9Q8WD78</accession>
<organism evidence="2 3">
    <name type="scientific">Colletotrichum lupini</name>
    <dbReference type="NCBI Taxonomy" id="145971"/>
    <lineage>
        <taxon>Eukaryota</taxon>
        <taxon>Fungi</taxon>
        <taxon>Dikarya</taxon>
        <taxon>Ascomycota</taxon>
        <taxon>Pezizomycotina</taxon>
        <taxon>Sordariomycetes</taxon>
        <taxon>Hypocreomycetidae</taxon>
        <taxon>Glomerellales</taxon>
        <taxon>Glomerellaceae</taxon>
        <taxon>Colletotrichum</taxon>
        <taxon>Colletotrichum acutatum species complex</taxon>
    </lineage>
</organism>
<sequence>MALILGRSPTLDPMYPVFSLRQTGPAYKCGPMYGYFSLLSIRSTSRNISVSYMLAAFSQLDPQLPTIRYHKAGHQRFGDIAVDSGELLPYYTLPLVILLLLHIAYTQGGPPKSPPKITQTGMARTRPLVSWEGREDVFLHSRWLGEFWQSVIGWTNEKRRITTTLPLAPGWATGNARRAQNATRSPKGFGNNKNTTTTFNPPLTVPVHQCRARAKARALQIQPPHTPYNFRIPSSTLNMIISILVHAENNTVTCNRHSHAAPGIGPGTTCSTRNVDPSRVKQTSKEAETKHLNVRAPKLARARLSDLTLPSLHGSHTPLQPPSPEDPYAWYTTALASSSGSMHTPTPKPTRLQSPTRWDEMQILRLDQCHQPITRSHQGTHTTDRHGGTTTCLANIPGQSPSGSPQSCLWSCLSPFCSADCGASAVVSHRLLPHHGGFAMLEMVRAISHACSVRPPPPTPCARDKAHSFDGRLEHTGVIAAAALDPKGLGVRVVTDKGDIRWRGEAVRDGLRSLVTSATPYQQTRNTSRSWCRSGIRPLTSYTRALYSVFTTVIPHTHIVRIQSPIQPSLRSDLILRLVDIAMLMTSLELPFFTPSFFIHTRPFCSSFDFEP</sequence>
<dbReference type="Proteomes" id="UP000830671">
    <property type="component" value="Chromosome 2"/>
</dbReference>
<dbReference type="RefSeq" id="XP_049140094.1">
    <property type="nucleotide sequence ID" value="XM_049282951.1"/>
</dbReference>
<dbReference type="GeneID" id="73337961"/>